<evidence type="ECO:0000256" key="2">
    <source>
        <dbReference type="ARBA" id="ARBA00022723"/>
    </source>
</evidence>
<comment type="caution">
    <text evidence="5">The sequence shown here is derived from an EMBL/GenBank/DDBJ whole genome shotgun (WGS) entry which is preliminary data.</text>
</comment>
<dbReference type="Proteomes" id="UP000274097">
    <property type="component" value="Unassembled WGS sequence"/>
</dbReference>
<dbReference type="InterPro" id="IPR005000">
    <property type="entry name" value="Aldolase/citrate-lyase_domain"/>
</dbReference>
<dbReference type="GO" id="GO:0046872">
    <property type="term" value="F:metal ion binding"/>
    <property type="evidence" value="ECO:0007669"/>
    <property type="project" value="UniProtKB-KW"/>
</dbReference>
<keyword evidence="2" id="KW-0479">Metal-binding</keyword>
<evidence type="ECO:0000256" key="3">
    <source>
        <dbReference type="ARBA" id="ARBA00023239"/>
    </source>
</evidence>
<dbReference type="InterPro" id="IPR050251">
    <property type="entry name" value="HpcH-HpaI_aldolase"/>
</dbReference>
<sequence length="252" mass="26149">MAQMLKARMRAGENLVGCFIMLPSPALVEMAGYAGFDFVILDTEHGAATSETLEHQLRAADASGISALVRTSSMNPGEILRVLDAGATGIVVPHVRTPADAEAIASAAHYPPYGCRGIATTSRAGRHGFISVAEHLSRAHDSTIVLPQIEDADALPYVSAIAGTAGVDGIFIGPADLSISLGHPGNHSDPQVLAAIEKAAQEACAAGSIVSTFASSSNEANAFFRRGIKMVMFSTTSLFTATLRDTVSGLLK</sequence>
<dbReference type="Pfam" id="PF03328">
    <property type="entry name" value="HpcH_HpaI"/>
    <property type="match status" value="1"/>
</dbReference>
<feature type="domain" description="HpcH/HpaI aldolase/citrate lyase" evidence="4">
    <location>
        <begin position="16"/>
        <end position="232"/>
    </location>
</feature>
<dbReference type="Gene3D" id="3.20.20.60">
    <property type="entry name" value="Phosphoenolpyruvate-binding domains"/>
    <property type="match status" value="1"/>
</dbReference>
<name>A0A3A9JAY5_9PROT</name>
<evidence type="ECO:0000313" key="7">
    <source>
        <dbReference type="Proteomes" id="UP000274097"/>
    </source>
</evidence>
<evidence type="ECO:0000313" key="6">
    <source>
        <dbReference type="EMBL" id="RMI15587.1"/>
    </source>
</evidence>
<dbReference type="GO" id="GO:0016832">
    <property type="term" value="F:aldehyde-lyase activity"/>
    <property type="evidence" value="ECO:0007669"/>
    <property type="project" value="TreeGrafter"/>
</dbReference>
<dbReference type="InParanoid" id="A0A3A9JAY5"/>
<accession>A0A3A9JAY5</accession>
<dbReference type="PANTHER" id="PTHR30502:SF0">
    <property type="entry name" value="PHOSPHOENOLPYRUVATE CARBOXYLASE FAMILY PROTEIN"/>
    <property type="match status" value="1"/>
</dbReference>
<dbReference type="PANTHER" id="PTHR30502">
    <property type="entry name" value="2-KETO-3-DEOXY-L-RHAMNONATE ALDOLASE"/>
    <property type="match status" value="1"/>
</dbReference>
<proteinExistence type="inferred from homology"/>
<evidence type="ECO:0000313" key="5">
    <source>
        <dbReference type="EMBL" id="RKK02671.1"/>
    </source>
</evidence>
<dbReference type="AlphaFoldDB" id="A0A3A9JAY5"/>
<dbReference type="SUPFAM" id="SSF51621">
    <property type="entry name" value="Phosphoenolpyruvate/pyruvate domain"/>
    <property type="match status" value="1"/>
</dbReference>
<dbReference type="GO" id="GO:0005737">
    <property type="term" value="C:cytoplasm"/>
    <property type="evidence" value="ECO:0007669"/>
    <property type="project" value="TreeGrafter"/>
</dbReference>
<gene>
    <name evidence="5" type="ORF">D6Z83_18610</name>
    <name evidence="6" type="ORF">EBE87_25105</name>
</gene>
<keyword evidence="3" id="KW-0456">Lyase</keyword>
<dbReference type="Proteomes" id="UP000278036">
    <property type="component" value="Unassembled WGS sequence"/>
</dbReference>
<comment type="similarity">
    <text evidence="1">Belongs to the HpcH/HpaI aldolase family.</text>
</comment>
<reference evidence="5 8" key="1">
    <citation type="submission" date="2018-09" db="EMBL/GenBank/DDBJ databases">
        <title>Roseomonas sp. nov., isolated from feces of Tibetan antelopes in the Qinghai-Tibet plateau, China.</title>
        <authorList>
            <person name="Tian Z."/>
        </authorList>
    </citation>
    <scope>NUCLEOTIDE SEQUENCE [LARGE SCALE GENOMIC DNA]</scope>
    <source>
        <strain evidence="6 7">Z23</strain>
        <strain evidence="5 8">Z24</strain>
    </source>
</reference>
<dbReference type="RefSeq" id="WP_120639752.1">
    <property type="nucleotide sequence ID" value="NZ_RAQU01000135.1"/>
</dbReference>
<evidence type="ECO:0000313" key="8">
    <source>
        <dbReference type="Proteomes" id="UP000278036"/>
    </source>
</evidence>
<keyword evidence="7" id="KW-1185">Reference proteome</keyword>
<organism evidence="5 8">
    <name type="scientific">Teichococcus wenyumeiae</name>
    <dbReference type="NCBI Taxonomy" id="2478470"/>
    <lineage>
        <taxon>Bacteria</taxon>
        <taxon>Pseudomonadati</taxon>
        <taxon>Pseudomonadota</taxon>
        <taxon>Alphaproteobacteria</taxon>
        <taxon>Acetobacterales</taxon>
        <taxon>Roseomonadaceae</taxon>
        <taxon>Roseomonas</taxon>
    </lineage>
</organism>
<dbReference type="EMBL" id="RAQU01000135">
    <property type="protein sequence ID" value="RKK02671.1"/>
    <property type="molecule type" value="Genomic_DNA"/>
</dbReference>
<dbReference type="InterPro" id="IPR015813">
    <property type="entry name" value="Pyrv/PenolPyrv_kinase-like_dom"/>
</dbReference>
<dbReference type="EMBL" id="RFLX01000049">
    <property type="protein sequence ID" value="RMI15587.1"/>
    <property type="molecule type" value="Genomic_DNA"/>
</dbReference>
<dbReference type="InterPro" id="IPR040442">
    <property type="entry name" value="Pyrv_kinase-like_dom_sf"/>
</dbReference>
<dbReference type="OrthoDB" id="9802624at2"/>
<evidence type="ECO:0000256" key="1">
    <source>
        <dbReference type="ARBA" id="ARBA00005568"/>
    </source>
</evidence>
<protein>
    <recommendedName>
        <fullName evidence="4">HpcH/HpaI aldolase/citrate lyase domain-containing protein</fullName>
    </recommendedName>
</protein>
<dbReference type="FunCoup" id="A0A3A9JAY5">
    <property type="interactions" value="152"/>
</dbReference>
<evidence type="ECO:0000259" key="4">
    <source>
        <dbReference type="Pfam" id="PF03328"/>
    </source>
</evidence>